<protein>
    <submittedName>
        <fullName evidence="4">Uncharacterized protein</fullName>
    </submittedName>
</protein>
<evidence type="ECO:0000256" key="1">
    <source>
        <dbReference type="ARBA" id="ARBA00007818"/>
    </source>
</evidence>
<dbReference type="EMBL" id="JBBPBN010000097">
    <property type="protein sequence ID" value="KAK8980209.1"/>
    <property type="molecule type" value="Genomic_DNA"/>
</dbReference>
<keyword evidence="3" id="KW-0862">Zinc</keyword>
<dbReference type="Proteomes" id="UP001396334">
    <property type="component" value="Unassembled WGS sequence"/>
</dbReference>
<evidence type="ECO:0000313" key="5">
    <source>
        <dbReference type="Proteomes" id="UP001396334"/>
    </source>
</evidence>
<gene>
    <name evidence="4" type="ORF">V6N11_061423</name>
</gene>
<dbReference type="Pfam" id="PF05907">
    <property type="entry name" value="CXXC_Zn-b_euk"/>
    <property type="match status" value="1"/>
</dbReference>
<proteinExistence type="inferred from homology"/>
<comment type="similarity">
    <text evidence="1">Belongs to the UPF0587 family.</text>
</comment>
<dbReference type="InterPro" id="IPR008584">
    <property type="entry name" value="CXXC_Zn-binding_euk"/>
</dbReference>
<sequence length="165" mass="18717">MVKFMLKIAADLENLTNLQPQGGCDDPYFSYLFKLKCGNCGEMSRKEICVSLDYAVRHPWAKGTTNLIRKCKLCERYGTVTMISGQGKPLTLEESEAWKYAPLMLFECSGYEPVDYVFGNGWKVDIQDGTEFEGVDLSRGNLAKYGEEGECPMIYNLRSTFDVVW</sequence>
<comment type="caution">
    <text evidence="4">The sequence shown here is derived from an EMBL/GenBank/DDBJ whole genome shotgun (WGS) entry which is preliminary data.</text>
</comment>
<organism evidence="4 5">
    <name type="scientific">Hibiscus sabdariffa</name>
    <name type="common">roselle</name>
    <dbReference type="NCBI Taxonomy" id="183260"/>
    <lineage>
        <taxon>Eukaryota</taxon>
        <taxon>Viridiplantae</taxon>
        <taxon>Streptophyta</taxon>
        <taxon>Embryophyta</taxon>
        <taxon>Tracheophyta</taxon>
        <taxon>Spermatophyta</taxon>
        <taxon>Magnoliopsida</taxon>
        <taxon>eudicotyledons</taxon>
        <taxon>Gunneridae</taxon>
        <taxon>Pentapetalae</taxon>
        <taxon>rosids</taxon>
        <taxon>malvids</taxon>
        <taxon>Malvales</taxon>
        <taxon>Malvaceae</taxon>
        <taxon>Malvoideae</taxon>
        <taxon>Hibiscus</taxon>
    </lineage>
</organism>
<keyword evidence="2" id="KW-0479">Metal-binding</keyword>
<name>A0ABR2NVP3_9ROSI</name>
<evidence type="ECO:0000313" key="4">
    <source>
        <dbReference type="EMBL" id="KAK8980209.1"/>
    </source>
</evidence>
<keyword evidence="5" id="KW-1185">Reference proteome</keyword>
<dbReference type="PANTHER" id="PTHR12857:SF0">
    <property type="entry name" value="CXXC MOTIF CONTAINING ZINC BINDING PROTEIN"/>
    <property type="match status" value="1"/>
</dbReference>
<dbReference type="PANTHER" id="PTHR12857">
    <property type="entry name" value="CXXC MOTIF CONTAINING ZINC BINDING PROTEIN"/>
    <property type="match status" value="1"/>
</dbReference>
<reference evidence="4 5" key="1">
    <citation type="journal article" date="2024" name="G3 (Bethesda)">
        <title>Genome assembly of Hibiscus sabdariffa L. provides insights into metabolisms of medicinal natural products.</title>
        <authorList>
            <person name="Kim T."/>
        </authorList>
    </citation>
    <scope>NUCLEOTIDE SEQUENCE [LARGE SCALE GENOMIC DNA]</scope>
    <source>
        <strain evidence="4">TK-2024</strain>
        <tissue evidence="4">Old leaves</tissue>
    </source>
</reference>
<dbReference type="SUPFAM" id="SSF141678">
    <property type="entry name" value="MAL13P1.257-like"/>
    <property type="match status" value="1"/>
</dbReference>
<evidence type="ECO:0000256" key="2">
    <source>
        <dbReference type="ARBA" id="ARBA00022723"/>
    </source>
</evidence>
<evidence type="ECO:0000256" key="3">
    <source>
        <dbReference type="ARBA" id="ARBA00022833"/>
    </source>
</evidence>
<accession>A0ABR2NVP3</accession>